<dbReference type="VEuPathDB" id="VectorBase:LLONM1_003860"/>
<dbReference type="InterPro" id="IPR052408">
    <property type="entry name" value="Exonuclease_MUT-7-like"/>
</dbReference>
<dbReference type="Proteomes" id="UP000092461">
    <property type="component" value="Unassembled WGS sequence"/>
</dbReference>
<dbReference type="SUPFAM" id="SSF53098">
    <property type="entry name" value="Ribonuclease H-like"/>
    <property type="match status" value="1"/>
</dbReference>
<dbReference type="PANTHER" id="PTHR47765:SF2">
    <property type="entry name" value="EXONUCLEASE MUT-7 HOMOLOG"/>
    <property type="match status" value="1"/>
</dbReference>
<dbReference type="EnsemblMetazoa" id="LLOJ002579-RA">
    <property type="protein sequence ID" value="LLOJ002579-PA"/>
    <property type="gene ID" value="LLOJ002579"/>
</dbReference>
<dbReference type="PANTHER" id="PTHR47765">
    <property type="entry name" value="3'-5' EXONUCLEASE DOMAIN-CONTAINING PROTEIN"/>
    <property type="match status" value="1"/>
</dbReference>
<evidence type="ECO:0000313" key="3">
    <source>
        <dbReference type="Proteomes" id="UP000092461"/>
    </source>
</evidence>
<dbReference type="AlphaFoldDB" id="A0A1B0CE09"/>
<dbReference type="InterPro" id="IPR012337">
    <property type="entry name" value="RNaseH-like_sf"/>
</dbReference>
<feature type="domain" description="3'-5' exonuclease" evidence="1">
    <location>
        <begin position="131"/>
        <end position="223"/>
    </location>
</feature>
<dbReference type="InterPro" id="IPR036397">
    <property type="entry name" value="RNaseH_sf"/>
</dbReference>
<reference evidence="2" key="1">
    <citation type="submission" date="2020-05" db="UniProtKB">
        <authorList>
            <consortium name="EnsemblMetazoa"/>
        </authorList>
    </citation>
    <scope>IDENTIFICATION</scope>
    <source>
        <strain evidence="2">Jacobina</strain>
    </source>
</reference>
<dbReference type="InterPro" id="IPR002562">
    <property type="entry name" value="3'-5'_exonuclease_dom"/>
</dbReference>
<proteinExistence type="predicted"/>
<dbReference type="Pfam" id="PF01612">
    <property type="entry name" value="DNA_pol_A_exo1"/>
    <property type="match status" value="1"/>
</dbReference>
<dbReference type="Gene3D" id="3.30.420.10">
    <property type="entry name" value="Ribonuclease H-like superfamily/Ribonuclease H"/>
    <property type="match status" value="1"/>
</dbReference>
<dbReference type="GO" id="GO:0006139">
    <property type="term" value="P:nucleobase-containing compound metabolic process"/>
    <property type="evidence" value="ECO:0007669"/>
    <property type="project" value="InterPro"/>
</dbReference>
<name>A0A1B0CE09_LUTLO</name>
<evidence type="ECO:0000259" key="1">
    <source>
        <dbReference type="Pfam" id="PF01612"/>
    </source>
</evidence>
<dbReference type="EMBL" id="AJWK01008467">
    <property type="status" value="NOT_ANNOTATED_CDS"/>
    <property type="molecule type" value="Genomic_DNA"/>
</dbReference>
<sequence>MYDMPKELTPNMNKRHNYGALQFLIHKRFIDKSLNKDSWQEMVKVTVPMDAPDLQLELVNACSDFGDTSDGAMWAKYFNVPHNDLPVDVREFVAGKPSPYPQYPHPDDWDKVDQGQGVAYHRLRKDTKIILVATRTEFREMIDYLREQSVVGFDAEWKPTFRANNEVALIQLATRTRVYLIDVICLRVQSEDWTRLGRLVFNNDEVLKLGFSPANDVSILPKISAHTQSPSRYFRCCWLFGFAGATSTCTAHPQVSLSLQRRTACREDSHGGESQQPRVPLSG</sequence>
<protein>
    <recommendedName>
        <fullName evidence="1">3'-5' exonuclease domain-containing protein</fullName>
    </recommendedName>
</protein>
<keyword evidence="3" id="KW-1185">Reference proteome</keyword>
<accession>A0A1B0CE09</accession>
<organism evidence="2 3">
    <name type="scientific">Lutzomyia longipalpis</name>
    <name type="common">Sand fly</name>
    <dbReference type="NCBI Taxonomy" id="7200"/>
    <lineage>
        <taxon>Eukaryota</taxon>
        <taxon>Metazoa</taxon>
        <taxon>Ecdysozoa</taxon>
        <taxon>Arthropoda</taxon>
        <taxon>Hexapoda</taxon>
        <taxon>Insecta</taxon>
        <taxon>Pterygota</taxon>
        <taxon>Neoptera</taxon>
        <taxon>Endopterygota</taxon>
        <taxon>Diptera</taxon>
        <taxon>Nematocera</taxon>
        <taxon>Psychodoidea</taxon>
        <taxon>Psychodidae</taxon>
        <taxon>Lutzomyia</taxon>
        <taxon>Lutzomyia</taxon>
    </lineage>
</organism>
<dbReference type="GO" id="GO:0008408">
    <property type="term" value="F:3'-5' exonuclease activity"/>
    <property type="evidence" value="ECO:0007669"/>
    <property type="project" value="InterPro"/>
</dbReference>
<evidence type="ECO:0000313" key="2">
    <source>
        <dbReference type="EnsemblMetazoa" id="LLOJ002579-PA"/>
    </source>
</evidence>
<dbReference type="GO" id="GO:0003676">
    <property type="term" value="F:nucleic acid binding"/>
    <property type="evidence" value="ECO:0007669"/>
    <property type="project" value="InterPro"/>
</dbReference>
<dbReference type="VEuPathDB" id="VectorBase:LLOJ002579"/>